<protein>
    <submittedName>
        <fullName evidence="2">Cupin-like domain-containing protein</fullName>
    </submittedName>
</protein>
<evidence type="ECO:0000313" key="2">
    <source>
        <dbReference type="EMBL" id="WQD77251.1"/>
    </source>
</evidence>
<evidence type="ECO:0000259" key="1">
    <source>
        <dbReference type="PROSITE" id="PS51184"/>
    </source>
</evidence>
<feature type="domain" description="JmjC" evidence="1">
    <location>
        <begin position="209"/>
        <end position="363"/>
    </location>
</feature>
<reference evidence="2 3" key="1">
    <citation type="submission" date="2023-12" db="EMBL/GenBank/DDBJ databases">
        <title>Genome sequencing and assembly of bacterial species from a model synthetic community.</title>
        <authorList>
            <person name="Hogle S.L."/>
        </authorList>
    </citation>
    <scope>NUCLEOTIDE SEQUENCE [LARGE SCALE GENOMIC DNA]</scope>
    <source>
        <strain evidence="2 3">HAMBI 2494</strain>
    </source>
</reference>
<evidence type="ECO:0000313" key="3">
    <source>
        <dbReference type="Proteomes" id="UP001325479"/>
    </source>
</evidence>
<dbReference type="InterPro" id="IPR041667">
    <property type="entry name" value="Cupin_8"/>
</dbReference>
<dbReference type="EMBL" id="CP139965">
    <property type="protein sequence ID" value="WQD77251.1"/>
    <property type="molecule type" value="Genomic_DNA"/>
</dbReference>
<keyword evidence="3" id="KW-1185">Reference proteome</keyword>
<dbReference type="PANTHER" id="PTHR12461">
    <property type="entry name" value="HYPOXIA-INDUCIBLE FACTOR 1 ALPHA INHIBITOR-RELATED"/>
    <property type="match status" value="1"/>
</dbReference>
<dbReference type="PANTHER" id="PTHR12461:SF105">
    <property type="entry name" value="HYPOXIA-INDUCIBLE FACTOR 1-ALPHA INHIBITOR"/>
    <property type="match status" value="1"/>
</dbReference>
<organism evidence="2 3">
    <name type="scientific">Paraburkholderia kururiensis</name>
    <dbReference type="NCBI Taxonomy" id="984307"/>
    <lineage>
        <taxon>Bacteria</taxon>
        <taxon>Pseudomonadati</taxon>
        <taxon>Pseudomonadota</taxon>
        <taxon>Betaproteobacteria</taxon>
        <taxon>Burkholderiales</taxon>
        <taxon>Burkholderiaceae</taxon>
        <taxon>Paraburkholderia</taxon>
    </lineage>
</organism>
<dbReference type="RefSeq" id="WP_157977906.1">
    <property type="nucleotide sequence ID" value="NZ_CP139965.1"/>
</dbReference>
<dbReference type="Proteomes" id="UP001325479">
    <property type="component" value="Chromosome"/>
</dbReference>
<proteinExistence type="predicted"/>
<dbReference type="InterPro" id="IPR003347">
    <property type="entry name" value="JmjC_dom"/>
</dbReference>
<dbReference type="Pfam" id="PF13621">
    <property type="entry name" value="Cupin_8"/>
    <property type="match status" value="1"/>
</dbReference>
<sequence length="363" mass="39905">MKRTVERLAEHYVAPTQTYTLDLVVTGHERECWRFVMGATVQSISPDECDSQPPAMCTLTLSRALLEHVLEHPASFDLRSAQSLALGGARVTGTSRIAAWWIQLLKRPDATQRAALARARAHAPGSLRAVARVSRHDGSEQALLAQVLNALQSSTPLHLAGVLDWPETQWSAADWRVREGETVLPIASGEGQHVRVSALIDAFSDTAAQSATPYTEGCLLPPAWETRFAMPLVPRDLLGPGQLWAGRRSTQAVTRLHCDLGNSFLAQVLGRKRVRLYSPAQERALYALDAFNSYRVCAVDVDAPDFERHPRFAEAQGVDVLLAPGDLLVVPTGWFHCVWAVDDVLSVSRVLSDDRITRLRSLA</sequence>
<accession>A0ABZ0WIV7</accession>
<name>A0ABZ0WIV7_9BURK</name>
<dbReference type="PROSITE" id="PS51184">
    <property type="entry name" value="JMJC"/>
    <property type="match status" value="1"/>
</dbReference>
<gene>
    <name evidence="2" type="ORF">U0042_24835</name>
</gene>
<dbReference type="SUPFAM" id="SSF51197">
    <property type="entry name" value="Clavaminate synthase-like"/>
    <property type="match status" value="1"/>
</dbReference>
<dbReference type="Gene3D" id="2.60.120.650">
    <property type="entry name" value="Cupin"/>
    <property type="match status" value="1"/>
</dbReference>